<dbReference type="Pfam" id="PF05047">
    <property type="entry name" value="L51_S25_CI-B8"/>
    <property type="match status" value="1"/>
</dbReference>
<dbReference type="SMART" id="SM00916">
    <property type="entry name" value="L51_S25_CI-B8"/>
    <property type="match status" value="1"/>
</dbReference>
<sequence>MVSVVKRMRALKNKLYALKFGPGGAVLPANITRIHMEFGLKNGKGHVGPTKFWRDNLPRLKYWNPSVPMLVNRSPDDDKLATMSIYLQQSAPGSGKKKAPTSTSTTTPTPTPTETAIAPAAPAPAAAAAAAAPAAETTTDAAAAAATEAKAKQAASRSAWDGSAAAPPPVEGERVVTIDMTHMRSEAILAELVAKTGAVPARPGPEDDDEMAELAAVKRQGAADREQVEAFVRKQKREKALLERARKEADAIKAANAM</sequence>
<organism evidence="7">
    <name type="scientific">Gaeumannomyces tritici (strain R3-111a-1)</name>
    <name type="common">Wheat and barley take-all root rot fungus</name>
    <name type="synonym">Gaeumannomyces graminis var. tritici</name>
    <dbReference type="NCBI Taxonomy" id="644352"/>
    <lineage>
        <taxon>Eukaryota</taxon>
        <taxon>Fungi</taxon>
        <taxon>Dikarya</taxon>
        <taxon>Ascomycota</taxon>
        <taxon>Pezizomycotina</taxon>
        <taxon>Sordariomycetes</taxon>
        <taxon>Sordariomycetidae</taxon>
        <taxon>Magnaporthales</taxon>
        <taxon>Magnaporthaceae</taxon>
        <taxon>Gaeumannomyces</taxon>
    </lineage>
</organism>
<evidence type="ECO:0000256" key="4">
    <source>
        <dbReference type="ARBA" id="ARBA00023274"/>
    </source>
</evidence>
<dbReference type="eggNOG" id="ENOG502SDFJ">
    <property type="taxonomic scope" value="Eukaryota"/>
</dbReference>
<keyword evidence="9" id="KW-1185">Reference proteome</keyword>
<dbReference type="HOGENOM" id="CLU_094283_0_0_1"/>
<dbReference type="GO" id="GO:0005840">
    <property type="term" value="C:ribosome"/>
    <property type="evidence" value="ECO:0007669"/>
    <property type="project" value="UniProtKB-KW"/>
</dbReference>
<feature type="region of interest" description="Disordered" evidence="5">
    <location>
        <begin position="89"/>
        <end position="117"/>
    </location>
</feature>
<reference evidence="8" key="5">
    <citation type="submission" date="2018-04" db="UniProtKB">
        <authorList>
            <consortium name="EnsemblFungi"/>
        </authorList>
    </citation>
    <scope>IDENTIFICATION</scope>
    <source>
        <strain evidence="8">R3-111a-1</strain>
    </source>
</reference>
<evidence type="ECO:0000256" key="2">
    <source>
        <dbReference type="ARBA" id="ARBA00022980"/>
    </source>
</evidence>
<dbReference type="EMBL" id="GL385446">
    <property type="protein sequence ID" value="EJT68642.1"/>
    <property type="molecule type" value="Genomic_DNA"/>
</dbReference>
<dbReference type="InterPro" id="IPR007741">
    <property type="entry name" value="Ribosomal_mL43/mS25/NADH_DH"/>
</dbReference>
<keyword evidence="3" id="KW-0496">Mitochondrion</keyword>
<feature type="domain" description="Ribosomal protein/NADH dehydrogenase" evidence="6">
    <location>
        <begin position="41"/>
        <end position="199"/>
    </location>
</feature>
<dbReference type="AlphaFoldDB" id="J3PJU2"/>
<dbReference type="EnsemblFungi" id="EJT68642">
    <property type="protein sequence ID" value="EJT68642"/>
    <property type="gene ID" value="GGTG_13782"/>
</dbReference>
<dbReference type="STRING" id="644352.J3PJU2"/>
<dbReference type="PANTHER" id="PTHR13274:SF2">
    <property type="entry name" value="SMALL RIBOSOMAL SUBUNIT PROTEIN MS25"/>
    <property type="match status" value="1"/>
</dbReference>
<keyword evidence="2" id="KW-0689">Ribosomal protein</keyword>
<evidence type="ECO:0000313" key="7">
    <source>
        <dbReference type="EMBL" id="EJT68642.1"/>
    </source>
</evidence>
<name>J3PJU2_GAET3</name>
<gene>
    <name evidence="8" type="primary">20354240</name>
    <name evidence="7" type="ORF">GGTG_13782</name>
</gene>
<dbReference type="RefSeq" id="XP_009229966.1">
    <property type="nucleotide sequence ID" value="XM_009231702.1"/>
</dbReference>
<protein>
    <recommendedName>
        <fullName evidence="6">Ribosomal protein/NADH dehydrogenase domain-containing protein</fullName>
    </recommendedName>
</protein>
<dbReference type="OrthoDB" id="1696305at2759"/>
<dbReference type="GO" id="GO:0005739">
    <property type="term" value="C:mitochondrion"/>
    <property type="evidence" value="ECO:0007669"/>
    <property type="project" value="UniProtKB-SubCell"/>
</dbReference>
<dbReference type="InterPro" id="IPR040049">
    <property type="entry name" value="Ribosomal_mS25/mL61"/>
</dbReference>
<dbReference type="VEuPathDB" id="FungiDB:GGTG_13782"/>
<evidence type="ECO:0000313" key="9">
    <source>
        <dbReference type="Proteomes" id="UP000006039"/>
    </source>
</evidence>
<dbReference type="PANTHER" id="PTHR13274">
    <property type="entry name" value="MITOCHONDRIAL RIBOSOMAL PROTEIN S25"/>
    <property type="match status" value="1"/>
</dbReference>
<reference evidence="7" key="3">
    <citation type="submission" date="2010-09" db="EMBL/GenBank/DDBJ databases">
        <title>Annotation of Gaeumannomyces graminis var. tritici R3-111a-1.</title>
        <authorList>
            <consortium name="The Broad Institute Genome Sequencing Platform"/>
            <person name="Ma L.-J."/>
            <person name="Dead R."/>
            <person name="Young S.K."/>
            <person name="Zeng Q."/>
            <person name="Gargeya S."/>
            <person name="Fitzgerald M."/>
            <person name="Haas B."/>
            <person name="Abouelleil A."/>
            <person name="Alvarado L."/>
            <person name="Arachchi H.M."/>
            <person name="Berlin A."/>
            <person name="Brown A."/>
            <person name="Chapman S.B."/>
            <person name="Chen Z."/>
            <person name="Dunbar C."/>
            <person name="Freedman E."/>
            <person name="Gearin G."/>
            <person name="Gellesch M."/>
            <person name="Goldberg J."/>
            <person name="Griggs A."/>
            <person name="Gujja S."/>
            <person name="Heiman D."/>
            <person name="Howarth C."/>
            <person name="Larson L."/>
            <person name="Lui A."/>
            <person name="MacDonald P.J.P."/>
            <person name="Mehta T."/>
            <person name="Montmayeur A."/>
            <person name="Murphy C."/>
            <person name="Neiman D."/>
            <person name="Pearson M."/>
            <person name="Priest M."/>
            <person name="Roberts A."/>
            <person name="Saif S."/>
            <person name="Shea T."/>
            <person name="Shenoy N."/>
            <person name="Sisk P."/>
            <person name="Stolte C."/>
            <person name="Sykes S."/>
            <person name="Yandava C."/>
            <person name="Wortman J."/>
            <person name="Nusbaum C."/>
            <person name="Birren B."/>
        </authorList>
    </citation>
    <scope>NUCLEOTIDE SEQUENCE</scope>
    <source>
        <strain evidence="7">R3-111a-1</strain>
    </source>
</reference>
<proteinExistence type="predicted"/>
<reference evidence="8" key="4">
    <citation type="journal article" date="2015" name="G3 (Bethesda)">
        <title>Genome sequences of three phytopathogenic species of the Magnaporthaceae family of fungi.</title>
        <authorList>
            <person name="Okagaki L.H."/>
            <person name="Nunes C.C."/>
            <person name="Sailsbery J."/>
            <person name="Clay B."/>
            <person name="Brown D."/>
            <person name="John T."/>
            <person name="Oh Y."/>
            <person name="Young N."/>
            <person name="Fitzgerald M."/>
            <person name="Haas B.J."/>
            <person name="Zeng Q."/>
            <person name="Young S."/>
            <person name="Adiconis X."/>
            <person name="Fan L."/>
            <person name="Levin J.Z."/>
            <person name="Mitchell T.K."/>
            <person name="Okubara P.A."/>
            <person name="Farman M.L."/>
            <person name="Kohn L.M."/>
            <person name="Birren B."/>
            <person name="Ma L.-J."/>
            <person name="Dean R.A."/>
        </authorList>
    </citation>
    <scope>NUCLEOTIDE SEQUENCE</scope>
    <source>
        <strain evidence="8">R3-111a-1</strain>
    </source>
</reference>
<accession>J3PJU2</accession>
<evidence type="ECO:0000256" key="5">
    <source>
        <dbReference type="SAM" id="MobiDB-lite"/>
    </source>
</evidence>
<dbReference type="GO" id="GO:1990904">
    <property type="term" value="C:ribonucleoprotein complex"/>
    <property type="evidence" value="ECO:0007669"/>
    <property type="project" value="UniProtKB-KW"/>
</dbReference>
<reference evidence="7" key="2">
    <citation type="submission" date="2010-07" db="EMBL/GenBank/DDBJ databases">
        <authorList>
            <consortium name="The Broad Institute Genome Sequencing Platform"/>
            <consortium name="Broad Institute Genome Sequencing Center for Infectious Disease"/>
            <person name="Ma L.-J."/>
            <person name="Dead R."/>
            <person name="Young S."/>
            <person name="Zeng Q."/>
            <person name="Koehrsen M."/>
            <person name="Alvarado L."/>
            <person name="Berlin A."/>
            <person name="Chapman S.B."/>
            <person name="Chen Z."/>
            <person name="Freedman E."/>
            <person name="Gellesch M."/>
            <person name="Goldberg J."/>
            <person name="Griggs A."/>
            <person name="Gujja S."/>
            <person name="Heilman E.R."/>
            <person name="Heiman D."/>
            <person name="Hepburn T."/>
            <person name="Howarth C."/>
            <person name="Jen D."/>
            <person name="Larson L."/>
            <person name="Mehta T."/>
            <person name="Neiman D."/>
            <person name="Pearson M."/>
            <person name="Roberts A."/>
            <person name="Saif S."/>
            <person name="Shea T."/>
            <person name="Shenoy N."/>
            <person name="Sisk P."/>
            <person name="Stolte C."/>
            <person name="Sykes S."/>
            <person name="Walk T."/>
            <person name="White J."/>
            <person name="Yandava C."/>
            <person name="Haas B."/>
            <person name="Nusbaum C."/>
            <person name="Birren B."/>
        </authorList>
    </citation>
    <scope>NUCLEOTIDE SEQUENCE</scope>
    <source>
        <strain evidence="7">R3-111a-1</strain>
    </source>
</reference>
<evidence type="ECO:0000259" key="6">
    <source>
        <dbReference type="SMART" id="SM00916"/>
    </source>
</evidence>
<reference evidence="9" key="1">
    <citation type="submission" date="2010-07" db="EMBL/GenBank/DDBJ databases">
        <title>The genome sequence of Gaeumannomyces graminis var. tritici strain R3-111a-1.</title>
        <authorList>
            <consortium name="The Broad Institute Genome Sequencing Platform"/>
            <person name="Ma L.-J."/>
            <person name="Dead R."/>
            <person name="Young S."/>
            <person name="Zeng Q."/>
            <person name="Koehrsen M."/>
            <person name="Alvarado L."/>
            <person name="Berlin A."/>
            <person name="Chapman S.B."/>
            <person name="Chen Z."/>
            <person name="Freedman E."/>
            <person name="Gellesch M."/>
            <person name="Goldberg J."/>
            <person name="Griggs A."/>
            <person name="Gujja S."/>
            <person name="Heilman E.R."/>
            <person name="Heiman D."/>
            <person name="Hepburn T."/>
            <person name="Howarth C."/>
            <person name="Jen D."/>
            <person name="Larson L."/>
            <person name="Mehta T."/>
            <person name="Neiman D."/>
            <person name="Pearson M."/>
            <person name="Roberts A."/>
            <person name="Saif S."/>
            <person name="Shea T."/>
            <person name="Shenoy N."/>
            <person name="Sisk P."/>
            <person name="Stolte C."/>
            <person name="Sykes S."/>
            <person name="Walk T."/>
            <person name="White J."/>
            <person name="Yandava C."/>
            <person name="Haas B."/>
            <person name="Nusbaum C."/>
            <person name="Birren B."/>
        </authorList>
    </citation>
    <scope>NUCLEOTIDE SEQUENCE [LARGE SCALE GENOMIC DNA]</scope>
    <source>
        <strain evidence="9">R3-111a-1</strain>
    </source>
</reference>
<evidence type="ECO:0000256" key="1">
    <source>
        <dbReference type="ARBA" id="ARBA00004173"/>
    </source>
</evidence>
<dbReference type="GO" id="GO:0003735">
    <property type="term" value="F:structural constituent of ribosome"/>
    <property type="evidence" value="ECO:0007669"/>
    <property type="project" value="InterPro"/>
</dbReference>
<dbReference type="Proteomes" id="UP000006039">
    <property type="component" value="Unassembled WGS sequence"/>
</dbReference>
<dbReference type="GeneID" id="20354240"/>
<evidence type="ECO:0000256" key="3">
    <source>
        <dbReference type="ARBA" id="ARBA00023128"/>
    </source>
</evidence>
<feature type="compositionally biased region" description="Low complexity" evidence="5">
    <location>
        <begin position="100"/>
        <end position="117"/>
    </location>
</feature>
<comment type="subcellular location">
    <subcellularLocation>
        <location evidence="1">Mitochondrion</location>
    </subcellularLocation>
</comment>
<keyword evidence="4" id="KW-0687">Ribonucleoprotein</keyword>
<evidence type="ECO:0000313" key="8">
    <source>
        <dbReference type="EnsemblFungi" id="EJT68642"/>
    </source>
</evidence>